<dbReference type="AlphaFoldDB" id="A0A6V8PPI5"/>
<sequence length="78" mass="8858">MQVKNKCFLKFFLSCLFLPQDIEQLPVSYKDVISKSDFVNDIQIALTALSVGASLYTNNETHFEIISSVLKNLNVIFL</sequence>
<name>A0A6V8PPI5_9ACTN</name>
<protein>
    <recommendedName>
        <fullName evidence="3">PIN domain-containing protein</fullName>
    </recommendedName>
</protein>
<comment type="caution">
    <text evidence="1">The sequence shown here is derived from an EMBL/GenBank/DDBJ whole genome shotgun (WGS) entry which is preliminary data.</text>
</comment>
<dbReference type="Gene3D" id="3.40.50.1010">
    <property type="entry name" value="5'-nuclease"/>
    <property type="match status" value="1"/>
</dbReference>
<dbReference type="SUPFAM" id="SSF88723">
    <property type="entry name" value="PIN domain-like"/>
    <property type="match status" value="1"/>
</dbReference>
<organism evidence="1 2">
    <name type="scientific">Candidatus Hakubella thermalkaliphila</name>
    <dbReference type="NCBI Taxonomy" id="2754717"/>
    <lineage>
        <taxon>Bacteria</taxon>
        <taxon>Bacillati</taxon>
        <taxon>Actinomycetota</taxon>
        <taxon>Actinomycetota incertae sedis</taxon>
        <taxon>Candidatus Hakubellales</taxon>
        <taxon>Candidatus Hakubellaceae</taxon>
        <taxon>Candidatus Hakubella</taxon>
    </lineage>
</organism>
<evidence type="ECO:0000313" key="2">
    <source>
        <dbReference type="Proteomes" id="UP000568877"/>
    </source>
</evidence>
<gene>
    <name evidence="1" type="ORF">HKBW3S42_01265</name>
</gene>
<proteinExistence type="predicted"/>
<evidence type="ECO:0008006" key="3">
    <source>
        <dbReference type="Google" id="ProtNLM"/>
    </source>
</evidence>
<accession>A0A6V8PPI5</accession>
<dbReference type="EMBL" id="BLSA01000210">
    <property type="protein sequence ID" value="GFP32956.1"/>
    <property type="molecule type" value="Genomic_DNA"/>
</dbReference>
<dbReference type="Proteomes" id="UP000568877">
    <property type="component" value="Unassembled WGS sequence"/>
</dbReference>
<evidence type="ECO:0000313" key="1">
    <source>
        <dbReference type="EMBL" id="GFP32956.1"/>
    </source>
</evidence>
<reference evidence="1 2" key="1">
    <citation type="journal article" date="2020" name="Front. Microbiol.">
        <title>Single-cell genomics of novel Actinobacteria with the Wood-Ljungdahl pathway discovered in a serpentinizing system.</title>
        <authorList>
            <person name="Merino N."/>
            <person name="Kawai M."/>
            <person name="Boyd E.S."/>
            <person name="Colman D.R."/>
            <person name="McGlynn S.E."/>
            <person name="Nealson K.H."/>
            <person name="Kurokawa K."/>
            <person name="Hongoh Y."/>
        </authorList>
    </citation>
    <scope>NUCLEOTIDE SEQUENCE [LARGE SCALE GENOMIC DNA]</scope>
    <source>
        <strain evidence="1 2">S42</strain>
    </source>
</reference>
<dbReference type="InterPro" id="IPR029060">
    <property type="entry name" value="PIN-like_dom_sf"/>
</dbReference>